<evidence type="ECO:0000256" key="7">
    <source>
        <dbReference type="ARBA" id="ARBA00022989"/>
    </source>
</evidence>
<comment type="similarity">
    <text evidence="2">Belongs to the ABC transporter superfamily. ABCC family. Conjugate transporter (TC 3.A.1.208) subfamily.</text>
</comment>
<dbReference type="PANTHER" id="PTHR24223:SF456">
    <property type="entry name" value="MULTIDRUG RESISTANCE-ASSOCIATED PROTEIN LETHAL(2)03659"/>
    <property type="match status" value="1"/>
</dbReference>
<dbReference type="CDD" id="cd03244">
    <property type="entry name" value="ABCC_MRP_domain2"/>
    <property type="match status" value="1"/>
</dbReference>
<keyword evidence="3" id="KW-0813">Transport</keyword>
<comment type="caution">
    <text evidence="11">The sequence shown here is derived from an EMBL/GenBank/DDBJ whole genome shotgun (WGS) entry which is preliminary data.</text>
</comment>
<dbReference type="FunFam" id="3.40.50.300:FF:000997">
    <property type="entry name" value="Multidrug resistance-associated protein 1"/>
    <property type="match status" value="1"/>
</dbReference>
<dbReference type="Proteomes" id="UP001140217">
    <property type="component" value="Unassembled WGS sequence"/>
</dbReference>
<dbReference type="PROSITE" id="PS50893">
    <property type="entry name" value="ABC_TRANSPORTER_2"/>
    <property type="match status" value="2"/>
</dbReference>
<dbReference type="GO" id="GO:0016887">
    <property type="term" value="F:ATP hydrolysis activity"/>
    <property type="evidence" value="ECO:0007669"/>
    <property type="project" value="InterPro"/>
</dbReference>
<dbReference type="SUPFAM" id="SSF90123">
    <property type="entry name" value="ABC transporter transmembrane region"/>
    <property type="match status" value="1"/>
</dbReference>
<keyword evidence="9" id="KW-0732">Signal</keyword>
<dbReference type="Pfam" id="PF00005">
    <property type="entry name" value="ABC_tran"/>
    <property type="match status" value="2"/>
</dbReference>
<dbReference type="PANTHER" id="PTHR24223">
    <property type="entry name" value="ATP-BINDING CASSETTE SUB-FAMILY C"/>
    <property type="match status" value="1"/>
</dbReference>
<proteinExistence type="inferred from homology"/>
<comment type="subcellular location">
    <subcellularLocation>
        <location evidence="1">Membrane</location>
        <topology evidence="1">Multi-pass membrane protein</topology>
    </subcellularLocation>
</comment>
<dbReference type="PROSITE" id="PS00211">
    <property type="entry name" value="ABC_TRANSPORTER_1"/>
    <property type="match status" value="2"/>
</dbReference>
<dbReference type="GO" id="GO:0016020">
    <property type="term" value="C:membrane"/>
    <property type="evidence" value="ECO:0007669"/>
    <property type="project" value="UniProtKB-SubCell"/>
</dbReference>
<reference evidence="11" key="1">
    <citation type="submission" date="2022-07" db="EMBL/GenBank/DDBJ databases">
        <title>Phylogenomic reconstructions and comparative analyses of Kickxellomycotina fungi.</title>
        <authorList>
            <person name="Reynolds N.K."/>
            <person name="Stajich J.E."/>
            <person name="Barry K."/>
            <person name="Grigoriev I.V."/>
            <person name="Crous P."/>
            <person name="Smith M.E."/>
        </authorList>
    </citation>
    <scope>NUCLEOTIDE SEQUENCE</scope>
    <source>
        <strain evidence="11">NBRC 105414</strain>
    </source>
</reference>
<evidence type="ECO:0000313" key="12">
    <source>
        <dbReference type="Proteomes" id="UP001140217"/>
    </source>
</evidence>
<sequence>MALDVLLVVAALLAVATGGSSIVTRARRHGPSLFLASVLAGISYDGSVPGAVASAAAFALLVVAQHRLDFALFHAANALGIYRAVSSGNVPATAARTALLLFNIGQTAHQALRVLASRAFFVREIRLIRLNRLRKLALDDIWELPSRLKAEDLRRRFTYDVNERFFLARAIVRLMWRPLLPLVMLHAATNVLSFARFAARAHVAACISAPASYPWYYGCAAILCEFLASAACSRAERTISYIWDEVALTSRVLSLELFCLPLTRANGRRHYVNRQHKKTAISLVRKLQGLSMLAARVLSLPVAFMTLKADEIYSGIRTVKLFGWERMHTDRGLLQLEAAGDRLPWYAPVARIICALSSVFYMASGAIPSYIMSHIHTRGRLPAAVSSHAYIGLINAALSQADSTAPEKGPAVNMSRCSFIWNKRIPEPVLEDVSLDARDGELVAVVGKTGSGKSSLLLAICGELEMTSGSGGVTGRIAYLEQQPWIMNDTLRANVLFGREYDQAFFEQVVHACALTDDLARWPDADLTVIGERGINISGGQRARLALARTLYSRADVYVLDDPLSAVDAHVKRHILDHVLLDSGMLAGKLRIVATNSEHILPYAHQVVTLEDRQATVSVQTPQVYIPQPPGGLIADGAAPEDMDPCAGDAEETAASPMVDNRRVSEAVKRSFWDNAVYIFHLCGWPVLTGIALLSLIKPALDHVVSTMQLAIGSGTDGSISGDDVLFYLQLQVLDKVAWRIGVYTEETVYEDIIRGQLEHRVKGQFVQRILHAPMSFFDGITRQHLSSAYNDGAEAILDGIPRLLASKLSIFVKSVLAVYRVGRTAPLLLLLRESSIARSRTSFIIGDGKQMIRLFGVGSYFAKRHMRDGDEGAQLSIPPVALRCFGIVMEAIACDAVNMAVTALMLFQARMLHSGVSLARMDAYQRLIVTLLRSSGQIAELPNNIRSLSGGIDVYRQYSSIEPEAPYIVEGRRPEKSWPQAGRVEFRDFSLRYRADLPPALDGINLTIEAGEKIGIVGRTGAGKSTLAKSLFRLVHGTTSGSVLIDGQDISEMGVGDLRPRLGIIPQESTMFRCSYRKNLDPLREHSIEDMWAALIQSGIAAEVAPLRTAPGNNNNSNVGKDDYDEEYEEERAEYDRRWAESGWVMRLAQLAFIKGPQKKPEKRRTVPLHGLHRTAQSSIRGLSSGQQQLFSLCRVLMRRRRVIVLDEATANVDLATDREMQRIIRSEFSDCTVLTIAHRLETIMDCDRIVVMDRGRIAEVGRPQDLIDAGGHFAELVRANNFGS</sequence>
<accession>A0A9W8LJG0</accession>
<dbReference type="InterPro" id="IPR027417">
    <property type="entry name" value="P-loop_NTPase"/>
</dbReference>
<organism evidence="11 12">
    <name type="scientific">Coemansia javaensis</name>
    <dbReference type="NCBI Taxonomy" id="2761396"/>
    <lineage>
        <taxon>Eukaryota</taxon>
        <taxon>Fungi</taxon>
        <taxon>Fungi incertae sedis</taxon>
        <taxon>Zoopagomycota</taxon>
        <taxon>Kickxellomycotina</taxon>
        <taxon>Kickxellomycetes</taxon>
        <taxon>Kickxellales</taxon>
        <taxon>Kickxellaceae</taxon>
        <taxon>Coemansia</taxon>
    </lineage>
</organism>
<dbReference type="OrthoDB" id="6500128at2759"/>
<evidence type="ECO:0000256" key="1">
    <source>
        <dbReference type="ARBA" id="ARBA00004141"/>
    </source>
</evidence>
<evidence type="ECO:0000313" key="11">
    <source>
        <dbReference type="EMBL" id="KAJ2782500.1"/>
    </source>
</evidence>
<feature type="domain" description="ABC transporter" evidence="10">
    <location>
        <begin position="415"/>
        <end position="637"/>
    </location>
</feature>
<evidence type="ECO:0000256" key="8">
    <source>
        <dbReference type="ARBA" id="ARBA00023136"/>
    </source>
</evidence>
<dbReference type="CDD" id="cd03250">
    <property type="entry name" value="ABCC_MRP_domain1"/>
    <property type="match status" value="1"/>
</dbReference>
<keyword evidence="12" id="KW-1185">Reference proteome</keyword>
<dbReference type="InterPro" id="IPR036640">
    <property type="entry name" value="ABC1_TM_sf"/>
</dbReference>
<dbReference type="SUPFAM" id="SSF52540">
    <property type="entry name" value="P-loop containing nucleoside triphosphate hydrolases"/>
    <property type="match status" value="2"/>
</dbReference>
<dbReference type="EMBL" id="JANBUL010000071">
    <property type="protein sequence ID" value="KAJ2782500.1"/>
    <property type="molecule type" value="Genomic_DNA"/>
</dbReference>
<evidence type="ECO:0000256" key="4">
    <source>
        <dbReference type="ARBA" id="ARBA00022692"/>
    </source>
</evidence>
<dbReference type="SMART" id="SM00382">
    <property type="entry name" value="AAA"/>
    <property type="match status" value="2"/>
</dbReference>
<gene>
    <name evidence="11" type="primary">ABCC1_1</name>
    <name evidence="11" type="ORF">H4R18_002252</name>
</gene>
<evidence type="ECO:0000256" key="6">
    <source>
        <dbReference type="ARBA" id="ARBA00022840"/>
    </source>
</evidence>
<keyword evidence="4" id="KW-0812">Transmembrane</keyword>
<keyword evidence="8" id="KW-0472">Membrane</keyword>
<dbReference type="InterPro" id="IPR003593">
    <property type="entry name" value="AAA+_ATPase"/>
</dbReference>
<evidence type="ECO:0000256" key="3">
    <source>
        <dbReference type="ARBA" id="ARBA00022448"/>
    </source>
</evidence>
<dbReference type="GO" id="GO:0042626">
    <property type="term" value="F:ATPase-coupled transmembrane transporter activity"/>
    <property type="evidence" value="ECO:0007669"/>
    <property type="project" value="TreeGrafter"/>
</dbReference>
<keyword evidence="6" id="KW-0067">ATP-binding</keyword>
<feature type="domain" description="ABC transporter" evidence="10">
    <location>
        <begin position="985"/>
        <end position="1281"/>
    </location>
</feature>
<evidence type="ECO:0000256" key="5">
    <source>
        <dbReference type="ARBA" id="ARBA00022741"/>
    </source>
</evidence>
<keyword evidence="7" id="KW-1133">Transmembrane helix</keyword>
<evidence type="ECO:0000256" key="2">
    <source>
        <dbReference type="ARBA" id="ARBA00009726"/>
    </source>
</evidence>
<name>A0A9W8LJG0_9FUNG</name>
<dbReference type="InterPro" id="IPR017871">
    <property type="entry name" value="ABC_transporter-like_CS"/>
</dbReference>
<dbReference type="InterPro" id="IPR003439">
    <property type="entry name" value="ABC_transporter-like_ATP-bd"/>
</dbReference>
<feature type="chain" id="PRO_5040931847" evidence="9">
    <location>
        <begin position="19"/>
        <end position="1286"/>
    </location>
</feature>
<protein>
    <submittedName>
        <fullName evidence="11">Multidrug resistance-associated protein 1</fullName>
    </submittedName>
</protein>
<feature type="signal peptide" evidence="9">
    <location>
        <begin position="1"/>
        <end position="18"/>
    </location>
</feature>
<evidence type="ECO:0000256" key="9">
    <source>
        <dbReference type="SAM" id="SignalP"/>
    </source>
</evidence>
<keyword evidence="5" id="KW-0547">Nucleotide-binding</keyword>
<dbReference type="InterPro" id="IPR050173">
    <property type="entry name" value="ABC_transporter_C-like"/>
</dbReference>
<dbReference type="GO" id="GO:0005524">
    <property type="term" value="F:ATP binding"/>
    <property type="evidence" value="ECO:0007669"/>
    <property type="project" value="UniProtKB-KW"/>
</dbReference>
<dbReference type="Gene3D" id="3.40.50.300">
    <property type="entry name" value="P-loop containing nucleotide triphosphate hydrolases"/>
    <property type="match status" value="2"/>
</dbReference>
<evidence type="ECO:0000259" key="10">
    <source>
        <dbReference type="PROSITE" id="PS50893"/>
    </source>
</evidence>